<dbReference type="Proteomes" id="UP000298416">
    <property type="component" value="Unassembled WGS sequence"/>
</dbReference>
<proteinExistence type="predicted"/>
<keyword evidence="3" id="KW-1185">Reference proteome</keyword>
<sequence length="226" mass="25414">MVEVEAINGGLDGTNRPRKRKRLEPCVFSPSPEENRNRVAGFRSEIDSLVKYCKSLVLENRGVLLENLGKSRNSSAYVNGVIACEMEESGLPLSKLVDEIFEKLRDREGNGGGLSKAGVMSADEAECALWYWEVYFVVVDLHLHAGFWKKEVIAVIFRIDRRFSYLLSHAFNRMLSSLKCDSFLNKFILSCCVVLTTDKGSEIVAQSSAYIFESSPDLSEKDPRED</sequence>
<dbReference type="AlphaFoldDB" id="A0A8X8WXX9"/>
<accession>A0A8X8WXX9</accession>
<gene>
    <name evidence="2" type="ORF">SASPL_139228</name>
</gene>
<name>A0A8X8WXX9_SALSN</name>
<organism evidence="2">
    <name type="scientific">Salvia splendens</name>
    <name type="common">Scarlet sage</name>
    <dbReference type="NCBI Taxonomy" id="180675"/>
    <lineage>
        <taxon>Eukaryota</taxon>
        <taxon>Viridiplantae</taxon>
        <taxon>Streptophyta</taxon>
        <taxon>Embryophyta</taxon>
        <taxon>Tracheophyta</taxon>
        <taxon>Spermatophyta</taxon>
        <taxon>Magnoliopsida</taxon>
        <taxon>eudicotyledons</taxon>
        <taxon>Gunneridae</taxon>
        <taxon>Pentapetalae</taxon>
        <taxon>asterids</taxon>
        <taxon>lamiids</taxon>
        <taxon>Lamiales</taxon>
        <taxon>Lamiaceae</taxon>
        <taxon>Nepetoideae</taxon>
        <taxon>Mentheae</taxon>
        <taxon>Salviinae</taxon>
        <taxon>Salvia</taxon>
        <taxon>Salvia subgen. Calosphace</taxon>
        <taxon>core Calosphace</taxon>
    </lineage>
</organism>
<reference evidence="2" key="1">
    <citation type="submission" date="2018-01" db="EMBL/GenBank/DDBJ databases">
        <authorList>
            <person name="Mao J.F."/>
        </authorList>
    </citation>
    <scope>NUCLEOTIDE SEQUENCE</scope>
    <source>
        <strain evidence="2">Huo1</strain>
        <tissue evidence="2">Leaf</tissue>
    </source>
</reference>
<feature type="region of interest" description="Disordered" evidence="1">
    <location>
        <begin position="1"/>
        <end position="22"/>
    </location>
</feature>
<reference evidence="2" key="2">
    <citation type="submission" date="2020-08" db="EMBL/GenBank/DDBJ databases">
        <title>Plant Genome Project.</title>
        <authorList>
            <person name="Zhang R.-G."/>
        </authorList>
    </citation>
    <scope>NUCLEOTIDE SEQUENCE</scope>
    <source>
        <strain evidence="2">Huo1</strain>
        <tissue evidence="2">Leaf</tissue>
    </source>
</reference>
<protein>
    <submittedName>
        <fullName evidence="2">Uncharacterized protein</fullName>
    </submittedName>
</protein>
<evidence type="ECO:0000313" key="3">
    <source>
        <dbReference type="Proteomes" id="UP000298416"/>
    </source>
</evidence>
<evidence type="ECO:0000256" key="1">
    <source>
        <dbReference type="SAM" id="MobiDB-lite"/>
    </source>
</evidence>
<comment type="caution">
    <text evidence="2">The sequence shown here is derived from an EMBL/GenBank/DDBJ whole genome shotgun (WGS) entry which is preliminary data.</text>
</comment>
<evidence type="ECO:0000313" key="2">
    <source>
        <dbReference type="EMBL" id="KAG6402350.1"/>
    </source>
</evidence>
<dbReference type="EMBL" id="PNBA02000014">
    <property type="protein sequence ID" value="KAG6402350.1"/>
    <property type="molecule type" value="Genomic_DNA"/>
</dbReference>